<evidence type="ECO:0000256" key="1">
    <source>
        <dbReference type="SAM" id="MobiDB-lite"/>
    </source>
</evidence>
<accession>A0A811S9A4</accession>
<feature type="chain" id="PRO_5032425641" evidence="2">
    <location>
        <begin position="35"/>
        <end position="259"/>
    </location>
</feature>
<dbReference type="EMBL" id="CAJGYO010000018">
    <property type="protein sequence ID" value="CAD6337504.1"/>
    <property type="molecule type" value="Genomic_DNA"/>
</dbReference>
<keyword evidence="2" id="KW-0732">Signal</keyword>
<keyword evidence="4" id="KW-1185">Reference proteome</keyword>
<feature type="region of interest" description="Disordered" evidence="1">
    <location>
        <begin position="222"/>
        <end position="259"/>
    </location>
</feature>
<gene>
    <name evidence="3" type="ORF">NCGR_LOCUS61602</name>
</gene>
<organism evidence="3 4">
    <name type="scientific">Miscanthus lutarioriparius</name>
    <dbReference type="NCBI Taxonomy" id="422564"/>
    <lineage>
        <taxon>Eukaryota</taxon>
        <taxon>Viridiplantae</taxon>
        <taxon>Streptophyta</taxon>
        <taxon>Embryophyta</taxon>
        <taxon>Tracheophyta</taxon>
        <taxon>Spermatophyta</taxon>
        <taxon>Magnoliopsida</taxon>
        <taxon>Liliopsida</taxon>
        <taxon>Poales</taxon>
        <taxon>Poaceae</taxon>
        <taxon>PACMAD clade</taxon>
        <taxon>Panicoideae</taxon>
        <taxon>Andropogonodae</taxon>
        <taxon>Andropogoneae</taxon>
        <taxon>Saccharinae</taxon>
        <taxon>Miscanthus</taxon>
    </lineage>
</organism>
<comment type="caution">
    <text evidence="3">The sequence shown here is derived from an EMBL/GenBank/DDBJ whole genome shotgun (WGS) entry which is preliminary data.</text>
</comment>
<name>A0A811S9A4_9POAL</name>
<evidence type="ECO:0000256" key="2">
    <source>
        <dbReference type="SAM" id="SignalP"/>
    </source>
</evidence>
<protein>
    <submittedName>
        <fullName evidence="3">Uncharacterized protein</fullName>
    </submittedName>
</protein>
<reference evidence="3" key="1">
    <citation type="submission" date="2020-10" db="EMBL/GenBank/DDBJ databases">
        <authorList>
            <person name="Han B."/>
            <person name="Lu T."/>
            <person name="Zhao Q."/>
            <person name="Huang X."/>
            <person name="Zhao Y."/>
        </authorList>
    </citation>
    <scope>NUCLEOTIDE SEQUENCE</scope>
</reference>
<evidence type="ECO:0000313" key="4">
    <source>
        <dbReference type="Proteomes" id="UP000604825"/>
    </source>
</evidence>
<feature type="signal peptide" evidence="2">
    <location>
        <begin position="1"/>
        <end position="34"/>
    </location>
</feature>
<evidence type="ECO:0000313" key="3">
    <source>
        <dbReference type="EMBL" id="CAD6337504.1"/>
    </source>
</evidence>
<dbReference type="OrthoDB" id="1928633at2759"/>
<sequence>MALSCCLDASTSTNARSMWPFPCLLAILIARAWSRSSIRMDRGGYGPLNNFPPLHGDSAKKNSLFDKTSEHVSTGHQDTIIFPHDEHYHSCCGDTSTVLECTIVDTGSGDGGSEHKNSSDQKDDETLYLVAGSKDTFSCDGSRSCVPTNEQVCSEVMLLKEEGQYQNLQSNSNSVDSFAVSSEGCGSRSGISVPQVADLLGTNAESRTSFVNGFSSESAETFGASALGGEEADRNVNRSEAYAEPPILQHDPGESMKQL</sequence>
<proteinExistence type="predicted"/>
<dbReference type="AlphaFoldDB" id="A0A811S9A4"/>
<dbReference type="Proteomes" id="UP000604825">
    <property type="component" value="Unassembled WGS sequence"/>
</dbReference>